<comment type="caution">
    <text evidence="2">The sequence shown here is derived from an EMBL/GenBank/DDBJ whole genome shotgun (WGS) entry which is preliminary data.</text>
</comment>
<evidence type="ECO:0000313" key="2">
    <source>
        <dbReference type="EMBL" id="REF36314.1"/>
    </source>
</evidence>
<keyword evidence="3" id="KW-1185">Reference proteome</keyword>
<dbReference type="Proteomes" id="UP000256485">
    <property type="component" value="Unassembled WGS sequence"/>
</dbReference>
<dbReference type="AlphaFoldDB" id="A0A3D9VDS7"/>
<dbReference type="Pfam" id="PF00884">
    <property type="entry name" value="Sulfatase"/>
    <property type="match status" value="1"/>
</dbReference>
<proteinExistence type="predicted"/>
<dbReference type="CDD" id="cd16037">
    <property type="entry name" value="sulfatase_like"/>
    <property type="match status" value="1"/>
</dbReference>
<dbReference type="EMBL" id="QTUC01000001">
    <property type="protein sequence ID" value="REF36314.1"/>
    <property type="molecule type" value="Genomic_DNA"/>
</dbReference>
<dbReference type="PANTHER" id="PTHR46615">
    <property type="entry name" value="ARYLSULFATASE K"/>
    <property type="match status" value="1"/>
</dbReference>
<dbReference type="InterPro" id="IPR051849">
    <property type="entry name" value="GAG-degrading_sulfatase"/>
</dbReference>
<gene>
    <name evidence="2" type="ORF">DFJ64_1720</name>
</gene>
<dbReference type="RefSeq" id="WP_115849973.1">
    <property type="nucleotide sequence ID" value="NZ_QTUC01000001.1"/>
</dbReference>
<dbReference type="Gene3D" id="3.40.720.10">
    <property type="entry name" value="Alkaline Phosphatase, subunit A"/>
    <property type="match status" value="1"/>
</dbReference>
<organism evidence="2 3">
    <name type="scientific">Thermasporomyces composti</name>
    <dbReference type="NCBI Taxonomy" id="696763"/>
    <lineage>
        <taxon>Bacteria</taxon>
        <taxon>Bacillati</taxon>
        <taxon>Actinomycetota</taxon>
        <taxon>Actinomycetes</taxon>
        <taxon>Propionibacteriales</taxon>
        <taxon>Nocardioidaceae</taxon>
        <taxon>Thermasporomyces</taxon>
    </lineage>
</organism>
<dbReference type="PANTHER" id="PTHR46615:SF1">
    <property type="entry name" value="ARYLSULFATASE K"/>
    <property type="match status" value="1"/>
</dbReference>
<accession>A0A3D9VDS7</accession>
<feature type="domain" description="Sulfatase N-terminal" evidence="1">
    <location>
        <begin position="15"/>
        <end position="345"/>
    </location>
</feature>
<name>A0A3D9VDS7_THECX</name>
<reference evidence="2 3" key="1">
    <citation type="submission" date="2018-08" db="EMBL/GenBank/DDBJ databases">
        <title>Sequencing the genomes of 1000 actinobacteria strains.</title>
        <authorList>
            <person name="Klenk H.-P."/>
        </authorList>
    </citation>
    <scope>NUCLEOTIDE SEQUENCE [LARGE SCALE GENOMIC DNA]</scope>
    <source>
        <strain evidence="2 3">DSM 22891</strain>
    </source>
</reference>
<dbReference type="GO" id="GO:0015024">
    <property type="term" value="F:glucuronate-2-sulfatase activity"/>
    <property type="evidence" value="ECO:0007669"/>
    <property type="project" value="TreeGrafter"/>
</dbReference>
<protein>
    <submittedName>
        <fullName evidence="2">Choline-sulfatase</fullName>
    </submittedName>
</protein>
<dbReference type="SUPFAM" id="SSF53649">
    <property type="entry name" value="Alkaline phosphatase-like"/>
    <property type="match status" value="1"/>
</dbReference>
<evidence type="ECO:0000259" key="1">
    <source>
        <dbReference type="Pfam" id="PF00884"/>
    </source>
</evidence>
<dbReference type="OrthoDB" id="9777306at2"/>
<dbReference type="InterPro" id="IPR017850">
    <property type="entry name" value="Alkaline_phosphatase_core_sf"/>
</dbReference>
<dbReference type="GO" id="GO:0004065">
    <property type="term" value="F:arylsulfatase activity"/>
    <property type="evidence" value="ECO:0007669"/>
    <property type="project" value="TreeGrafter"/>
</dbReference>
<dbReference type="InterPro" id="IPR000917">
    <property type="entry name" value="Sulfatase_N"/>
</dbReference>
<evidence type="ECO:0000313" key="3">
    <source>
        <dbReference type="Proteomes" id="UP000256485"/>
    </source>
</evidence>
<sequence length="464" mass="52407">MPSSSERDVRPVNVLILKSDEHNPRIASTDGHPFIRTPNLERLAARGVVFESAYCPSPLCVPSRSSFISGRPVHQIQTYNNSLVLERPNYPSYGAILDAAGVHSVHVGKVDAYRPPNELGFTEMFGTDYRGVGDTMISREPLALRTDGLERARDVGVAENPFRGDDRRMEDALAFLRRSADLGRPWTMEVNLIAPHFPHRVTEELWELYADHADLPEYDVTAPPAQHPYAADLRRHFGTHVFTEELIRQHRRAYYGRVTYVDAQLGRLLEALEATGQLDRTVVVYTSDHGEMLGMFGMWWKSSLYEDSVRVPLVVAGPGFPRGARVRTPVSHWDLRATIFAAVGVPYPDGLPGQPLQSLSREHRRDDRAVFAEYHGHGTRGSSFMVREGRWKLLYHAKAPHQLFDLDADPHELRDLASARPDVVERLTRRLYDEFCDPVVEQDRAERFIRAQLAALDQASAAAM</sequence>